<dbReference type="GO" id="GO:0006303">
    <property type="term" value="P:double-strand break repair via nonhomologous end joining"/>
    <property type="evidence" value="ECO:0007669"/>
    <property type="project" value="TreeGrafter"/>
</dbReference>
<dbReference type="Gene3D" id="1.10.150.20">
    <property type="entry name" value="5' to 3' exonuclease, C-terminal subdomain"/>
    <property type="match status" value="1"/>
</dbReference>
<keyword evidence="6" id="KW-0237">DNA synthesis</keyword>
<dbReference type="FunFam" id="1.10.150.20:FF:000010">
    <property type="entry name" value="DNA polymerase lambda"/>
    <property type="match status" value="1"/>
</dbReference>
<dbReference type="Gene3D" id="3.30.210.10">
    <property type="entry name" value="DNA polymerase, thumb domain"/>
    <property type="match status" value="1"/>
</dbReference>
<evidence type="ECO:0000256" key="18">
    <source>
        <dbReference type="SAM" id="MobiDB-lite"/>
    </source>
</evidence>
<keyword evidence="10" id="KW-0479">Metal-binding</keyword>
<dbReference type="GO" id="GO:0003887">
    <property type="term" value="F:DNA-directed DNA polymerase activity"/>
    <property type="evidence" value="ECO:0007669"/>
    <property type="project" value="UniProtKB-KW"/>
</dbReference>
<dbReference type="PRINTS" id="PR00869">
    <property type="entry name" value="DNAPOLX"/>
</dbReference>
<evidence type="ECO:0000256" key="12">
    <source>
        <dbReference type="ARBA" id="ARBA00022932"/>
    </source>
</evidence>
<feature type="region of interest" description="Disordered" evidence="18">
    <location>
        <begin position="266"/>
        <end position="409"/>
    </location>
</feature>
<dbReference type="GO" id="GO:0005634">
    <property type="term" value="C:nucleus"/>
    <property type="evidence" value="ECO:0007669"/>
    <property type="project" value="UniProtKB-SubCell"/>
</dbReference>
<dbReference type="SUPFAM" id="SSF52113">
    <property type="entry name" value="BRCT domain"/>
    <property type="match status" value="1"/>
</dbReference>
<dbReference type="InterPro" id="IPR001357">
    <property type="entry name" value="BRCT_dom"/>
</dbReference>
<comment type="caution">
    <text evidence="20">The sequence shown here is derived from an EMBL/GenBank/DDBJ whole genome shotgun (WGS) entry which is preliminary data.</text>
</comment>
<feature type="compositionally biased region" description="Polar residues" evidence="18">
    <location>
        <begin position="296"/>
        <end position="311"/>
    </location>
</feature>
<dbReference type="PANTHER" id="PTHR11276:SF28">
    <property type="entry name" value="DNA POLYMERASE LAMBDA"/>
    <property type="match status" value="1"/>
</dbReference>
<evidence type="ECO:0000256" key="13">
    <source>
        <dbReference type="ARBA" id="ARBA00023204"/>
    </source>
</evidence>
<dbReference type="SUPFAM" id="SSF47802">
    <property type="entry name" value="DNA polymerase beta, N-terminal domain-like"/>
    <property type="match status" value="1"/>
</dbReference>
<dbReference type="Gene3D" id="3.30.460.10">
    <property type="entry name" value="Beta Polymerase, domain 2"/>
    <property type="match status" value="1"/>
</dbReference>
<dbReference type="Pfam" id="PF14716">
    <property type="entry name" value="HHH_8"/>
    <property type="match status" value="1"/>
</dbReference>
<evidence type="ECO:0000313" key="21">
    <source>
        <dbReference type="Proteomes" id="UP000281468"/>
    </source>
</evidence>
<dbReference type="PRINTS" id="PR00870">
    <property type="entry name" value="DNAPOLXBETA"/>
</dbReference>
<dbReference type="SUPFAM" id="SSF81301">
    <property type="entry name" value="Nucleotidyltransferase"/>
    <property type="match status" value="1"/>
</dbReference>
<evidence type="ECO:0000256" key="4">
    <source>
        <dbReference type="ARBA" id="ARBA00012417"/>
    </source>
</evidence>
<feature type="compositionally biased region" description="Polar residues" evidence="18">
    <location>
        <begin position="317"/>
        <end position="332"/>
    </location>
</feature>
<evidence type="ECO:0000256" key="16">
    <source>
        <dbReference type="ARBA" id="ARBA00049244"/>
    </source>
</evidence>
<dbReference type="SUPFAM" id="SSF81585">
    <property type="entry name" value="PsbU/PolX domain-like"/>
    <property type="match status" value="1"/>
</dbReference>
<dbReference type="Pfam" id="PF10391">
    <property type="entry name" value="DNA_pol_lambd_f"/>
    <property type="match status" value="1"/>
</dbReference>
<dbReference type="GO" id="GO:0046872">
    <property type="term" value="F:metal ion binding"/>
    <property type="evidence" value="ECO:0007669"/>
    <property type="project" value="UniProtKB-KW"/>
</dbReference>
<comment type="subcellular location">
    <subcellularLocation>
        <location evidence="2">Nucleus</location>
    </subcellularLocation>
</comment>
<evidence type="ECO:0000256" key="2">
    <source>
        <dbReference type="ARBA" id="ARBA00004123"/>
    </source>
</evidence>
<dbReference type="Pfam" id="PF14792">
    <property type="entry name" value="DNA_pol_B_palm"/>
    <property type="match status" value="1"/>
</dbReference>
<keyword evidence="13" id="KW-0234">DNA repair</keyword>
<keyword evidence="11" id="KW-0227">DNA damage</keyword>
<accession>A0A3M7GHC7</accession>
<evidence type="ECO:0000256" key="8">
    <source>
        <dbReference type="ARBA" id="ARBA00022695"/>
    </source>
</evidence>
<evidence type="ECO:0000256" key="14">
    <source>
        <dbReference type="ARBA" id="ARBA00023239"/>
    </source>
</evidence>
<dbReference type="Proteomes" id="UP000281468">
    <property type="component" value="Unassembled WGS sequence"/>
</dbReference>
<dbReference type="InterPro" id="IPR028207">
    <property type="entry name" value="DNA_pol_B_palm_palm"/>
</dbReference>
<dbReference type="CDD" id="cd00141">
    <property type="entry name" value="NT_POLXc"/>
    <property type="match status" value="1"/>
</dbReference>
<dbReference type="GO" id="GO:0016829">
    <property type="term" value="F:lyase activity"/>
    <property type="evidence" value="ECO:0007669"/>
    <property type="project" value="UniProtKB-KW"/>
</dbReference>
<dbReference type="FunFam" id="3.30.210.10:FF:000001">
    <property type="entry name" value="DNA polymerase lambda"/>
    <property type="match status" value="1"/>
</dbReference>
<dbReference type="InterPro" id="IPR002008">
    <property type="entry name" value="DNA_pol_X_beta-like"/>
</dbReference>
<comment type="similarity">
    <text evidence="3">Belongs to the DNA polymerase type-X family.</text>
</comment>
<feature type="active site" description="Nucleophile; Schiff-base intermediate with DNA; for 5'-dRP lyase activity" evidence="17">
    <location>
        <position position="484"/>
    </location>
</feature>
<evidence type="ECO:0000256" key="5">
    <source>
        <dbReference type="ARBA" id="ARBA00016513"/>
    </source>
</evidence>
<evidence type="ECO:0000256" key="15">
    <source>
        <dbReference type="ARBA" id="ARBA00023242"/>
    </source>
</evidence>
<dbReference type="InterPro" id="IPR037160">
    <property type="entry name" value="DNA_Pol_thumb_sf"/>
</dbReference>
<dbReference type="EC" id="2.7.7.7" evidence="4"/>
<dbReference type="EMBL" id="QWIQ01000202">
    <property type="protein sequence ID" value="RMZ00227.1"/>
    <property type="molecule type" value="Genomic_DNA"/>
</dbReference>
<feature type="compositionally biased region" description="Basic and acidic residues" evidence="18">
    <location>
        <begin position="356"/>
        <end position="366"/>
    </location>
</feature>
<proteinExistence type="inferred from homology"/>
<keyword evidence="8" id="KW-0548">Nucleotidyltransferase</keyword>
<evidence type="ECO:0000256" key="6">
    <source>
        <dbReference type="ARBA" id="ARBA00022634"/>
    </source>
</evidence>
<evidence type="ECO:0000256" key="9">
    <source>
        <dbReference type="ARBA" id="ARBA00022705"/>
    </source>
</evidence>
<evidence type="ECO:0000256" key="17">
    <source>
        <dbReference type="PIRSR" id="PIRSR622312-50"/>
    </source>
</evidence>
<dbReference type="SMART" id="SM00483">
    <property type="entry name" value="POLXc"/>
    <property type="match status" value="1"/>
</dbReference>
<evidence type="ECO:0000256" key="11">
    <source>
        <dbReference type="ARBA" id="ARBA00022763"/>
    </source>
</evidence>
<feature type="region of interest" description="Disordered" evidence="18">
    <location>
        <begin position="61"/>
        <end position="143"/>
    </location>
</feature>
<feature type="domain" description="BRCT" evidence="19">
    <location>
        <begin position="157"/>
        <end position="253"/>
    </location>
</feature>
<evidence type="ECO:0000256" key="10">
    <source>
        <dbReference type="ARBA" id="ARBA00022723"/>
    </source>
</evidence>
<protein>
    <recommendedName>
        <fullName evidence="5">DNA polymerase lambda</fullName>
        <ecNumber evidence="4">2.7.7.7</ecNumber>
    </recommendedName>
</protein>
<evidence type="ECO:0000256" key="7">
    <source>
        <dbReference type="ARBA" id="ARBA00022679"/>
    </source>
</evidence>
<keyword evidence="14" id="KW-0456">Lyase</keyword>
<organism evidence="20 21">
    <name type="scientific">Hortaea werneckii</name>
    <name type="common">Black yeast</name>
    <name type="synonym">Cladosporium werneckii</name>
    <dbReference type="NCBI Taxonomy" id="91943"/>
    <lineage>
        <taxon>Eukaryota</taxon>
        <taxon>Fungi</taxon>
        <taxon>Dikarya</taxon>
        <taxon>Ascomycota</taxon>
        <taxon>Pezizomycotina</taxon>
        <taxon>Dothideomycetes</taxon>
        <taxon>Dothideomycetidae</taxon>
        <taxon>Mycosphaerellales</taxon>
        <taxon>Teratosphaeriaceae</taxon>
        <taxon>Hortaea</taxon>
    </lineage>
</organism>
<keyword evidence="7" id="KW-0808">Transferase</keyword>
<evidence type="ECO:0000256" key="3">
    <source>
        <dbReference type="ARBA" id="ARBA00008323"/>
    </source>
</evidence>
<comment type="catalytic activity">
    <reaction evidence="16">
        <text>DNA(n) + a 2'-deoxyribonucleoside 5'-triphosphate = DNA(n+1) + diphosphate</text>
        <dbReference type="Rhea" id="RHEA:22508"/>
        <dbReference type="Rhea" id="RHEA-COMP:17339"/>
        <dbReference type="Rhea" id="RHEA-COMP:17340"/>
        <dbReference type="ChEBI" id="CHEBI:33019"/>
        <dbReference type="ChEBI" id="CHEBI:61560"/>
        <dbReference type="ChEBI" id="CHEBI:173112"/>
        <dbReference type="EC" id="2.7.7.7"/>
    </reaction>
</comment>
<dbReference type="InterPro" id="IPR027421">
    <property type="entry name" value="DNA_pol_lamdba_lyase_dom_sf"/>
</dbReference>
<dbReference type="Gene3D" id="3.40.50.10190">
    <property type="entry name" value="BRCT domain"/>
    <property type="match status" value="1"/>
</dbReference>
<dbReference type="PANTHER" id="PTHR11276">
    <property type="entry name" value="DNA POLYMERASE TYPE-X FAMILY MEMBER"/>
    <property type="match status" value="1"/>
</dbReference>
<dbReference type="Pfam" id="PF14791">
    <property type="entry name" value="DNA_pol_B_thumb"/>
    <property type="match status" value="1"/>
</dbReference>
<keyword evidence="12" id="KW-0239">DNA-directed DNA polymerase</keyword>
<comment type="cofactor">
    <cofactor evidence="1">
        <name>Mn(2+)</name>
        <dbReference type="ChEBI" id="CHEBI:29035"/>
    </cofactor>
</comment>
<dbReference type="InterPro" id="IPR043519">
    <property type="entry name" value="NT_sf"/>
</dbReference>
<keyword evidence="9" id="KW-0235">DNA replication</keyword>
<evidence type="ECO:0000313" key="20">
    <source>
        <dbReference type="EMBL" id="RMZ00227.1"/>
    </source>
</evidence>
<evidence type="ECO:0000259" key="19">
    <source>
        <dbReference type="PROSITE" id="PS50172"/>
    </source>
</evidence>
<evidence type="ECO:0000256" key="1">
    <source>
        <dbReference type="ARBA" id="ARBA00001936"/>
    </source>
</evidence>
<dbReference type="PROSITE" id="PS50172">
    <property type="entry name" value="BRCT"/>
    <property type="match status" value="1"/>
</dbReference>
<name>A0A3M7GHC7_HORWE</name>
<dbReference type="InterPro" id="IPR010996">
    <property type="entry name" value="HHH_MUS81"/>
</dbReference>
<dbReference type="InterPro" id="IPR018944">
    <property type="entry name" value="DNA_pol_lambd_fingers_domain"/>
</dbReference>
<dbReference type="InterPro" id="IPR022312">
    <property type="entry name" value="DNA_pol_X"/>
</dbReference>
<dbReference type="GO" id="GO:0003677">
    <property type="term" value="F:DNA binding"/>
    <property type="evidence" value="ECO:0007669"/>
    <property type="project" value="InterPro"/>
</dbReference>
<dbReference type="AlphaFoldDB" id="A0A3M7GHC7"/>
<sequence length="755" mass="84029">MLPVLVVRLLGSQPGLDDYKMAHGASQQHLKAKQQFYDDLDGALAESDDAADPGRQASIAAMERARARQTESSASSRGSRGLPRSISDTKLASRDPTSDQAPGPSLRSGEHRPLLQKGATFSAESSKAMAPTAPPSAIPRSIIGKRKRESDIKYVPDAQQIFKGLHFYFFPNDDKNHARAMRIIKAIEFGATWQKDWNGSITHVVVDRAIDYSLLMRFLKIDRLPEHVVLVSENYPASCVSYRAILDAKQSQFQVKGAPERLKTIEPFRGLPQSSAESDKSLQLKPAGKSVMARQPETQQTTVTDVHSSPQPRIGSSVANVVGSNEGPTITHNARERDDTQQPPDTSEEFEAAVKQARELRDLPLEHEEEEEDVRPTSSDGPPDTDEEEQAPSPIVKQRKNKLQSKQDKFQCMQKHTGDKPGNPNAHTIEILQQMADYYGQIGDEWRIRAYRKAIGTLRNHPVKVWTTEEALALPQIGPRLAEKIEEIAITNRLRRLENARAEPTDQVLQTFMGVYGAGLAKASEWVAAGYKTLDDLLEKADLTDNQRVGIDHYADFHTRIPRAEVEAHGSTVRRALHRIDDKFQVIIGGSYRRGSKDSGDIDCIITRPNTGLAHLRNVVLGQLVPELFKAGFLVASLAMTRRDDGSKWHGASQLPAPQTPNPNPWRRIDLLLVPSDEIGAALIYFTGNDIFNRSLRLLASTKGMRLNQRGLYKDCMRGKGRVKISEGQLVEGKDEKKIFAALNVPWRPPEHRIC</sequence>
<dbReference type="InterPro" id="IPR036420">
    <property type="entry name" value="BRCT_dom_sf"/>
</dbReference>
<dbReference type="InterPro" id="IPR002054">
    <property type="entry name" value="DNA-dir_DNA_pol_X"/>
</dbReference>
<reference evidence="20 21" key="1">
    <citation type="journal article" date="2018" name="BMC Genomics">
        <title>Genomic evidence for intraspecific hybridization in a clonal and extremely halotolerant yeast.</title>
        <authorList>
            <person name="Gostincar C."/>
            <person name="Stajich J.E."/>
            <person name="Zupancic J."/>
            <person name="Zalar P."/>
            <person name="Gunde-Cimerman N."/>
        </authorList>
    </citation>
    <scope>NUCLEOTIDE SEQUENCE [LARGE SCALE GENOMIC DNA]</scope>
    <source>
        <strain evidence="20 21">EXF-171</strain>
    </source>
</reference>
<dbReference type="FunFam" id="1.10.150.110:FF:000005">
    <property type="entry name" value="DNA polymerase POL4"/>
    <property type="match status" value="1"/>
</dbReference>
<dbReference type="Gene3D" id="1.10.150.110">
    <property type="entry name" value="DNA polymerase beta, N-terminal domain-like"/>
    <property type="match status" value="1"/>
</dbReference>
<keyword evidence="15" id="KW-0539">Nucleus</keyword>
<gene>
    <name evidence="20" type="ORF">D0862_06795</name>
</gene>
<dbReference type="InterPro" id="IPR029398">
    <property type="entry name" value="PolB_thumb"/>
</dbReference>